<dbReference type="RefSeq" id="WP_148619435.1">
    <property type="nucleotide sequence ID" value="NZ_CP043043.1"/>
</dbReference>
<reference evidence="8 9" key="1">
    <citation type="submission" date="2019-08" db="EMBL/GenBank/DDBJ databases">
        <title>Gluconobacter frateurii HD924 genome.</title>
        <authorList>
            <person name="Liu Y."/>
            <person name="Zhang P."/>
        </authorList>
    </citation>
    <scope>NUCLEOTIDE SEQUENCE [LARGE SCALE GENOMIC DNA]</scope>
    <source>
        <strain evidence="8 9">HD924</strain>
    </source>
</reference>
<feature type="transmembrane region" description="Helical" evidence="6">
    <location>
        <begin position="12"/>
        <end position="31"/>
    </location>
</feature>
<dbReference type="AlphaFoldDB" id="A0AAP9JGI2"/>
<keyword evidence="2" id="KW-1003">Cell membrane</keyword>
<evidence type="ECO:0000256" key="6">
    <source>
        <dbReference type="SAM" id="Phobius"/>
    </source>
</evidence>
<keyword evidence="5 6" id="KW-0472">Membrane</keyword>
<protein>
    <submittedName>
        <fullName evidence="8">Copper homeostasis membrane protein CopD</fullName>
    </submittedName>
</protein>
<feature type="transmembrane region" description="Helical" evidence="6">
    <location>
        <begin position="84"/>
        <end position="108"/>
    </location>
</feature>
<dbReference type="PANTHER" id="PTHR34820">
    <property type="entry name" value="INNER MEMBRANE PROTEIN YEBZ"/>
    <property type="match status" value="1"/>
</dbReference>
<sequence length="309" mass="32974">MIETASIAIRLSLYVDFGTLFGLPLFAIYAFHGSRTAERYLPIRALIVVLSISGLLLSVVGFAVQASVMSGVPLIRPDVSILEVLFNETALGLALKVRLAALVVILIYAGLYNRLPWMGASVSTIAGATALGTLAWSGHGAAGEGNAGWLQLAGNLIHLLAAGVWIGAIAGFLILTLRRINPDDMAHVTLSERALREFASVGTLIVGLLTLTGILNCCFLVGPAQIVTLWQSTYGLLLITKLLLFATMLALAGVNRYRLTPALGLAIKRRDARRAMALLRQSLFMEWSLAIIILALVAWLGTLSPPSSM</sequence>
<dbReference type="InterPro" id="IPR032694">
    <property type="entry name" value="CopC/D"/>
</dbReference>
<feature type="transmembrane region" description="Helical" evidence="6">
    <location>
        <begin position="278"/>
        <end position="300"/>
    </location>
</feature>
<evidence type="ECO:0000313" key="8">
    <source>
        <dbReference type="EMBL" id="QEH95252.1"/>
    </source>
</evidence>
<dbReference type="NCBIfam" id="NF033808">
    <property type="entry name" value="copper_CopD"/>
    <property type="match status" value="1"/>
</dbReference>
<comment type="subcellular location">
    <subcellularLocation>
        <location evidence="1">Cell membrane</location>
        <topology evidence="1">Multi-pass membrane protein</topology>
    </subcellularLocation>
</comment>
<evidence type="ECO:0000256" key="3">
    <source>
        <dbReference type="ARBA" id="ARBA00022692"/>
    </source>
</evidence>
<feature type="transmembrane region" description="Helical" evidence="6">
    <location>
        <begin position="234"/>
        <end position="257"/>
    </location>
</feature>
<feature type="transmembrane region" description="Helical" evidence="6">
    <location>
        <begin position="115"/>
        <end position="136"/>
    </location>
</feature>
<dbReference type="Proteomes" id="UP000323560">
    <property type="component" value="Chromosome"/>
</dbReference>
<evidence type="ECO:0000256" key="5">
    <source>
        <dbReference type="ARBA" id="ARBA00023136"/>
    </source>
</evidence>
<evidence type="ECO:0000256" key="2">
    <source>
        <dbReference type="ARBA" id="ARBA00022475"/>
    </source>
</evidence>
<feature type="transmembrane region" description="Helical" evidence="6">
    <location>
        <begin position="198"/>
        <end position="222"/>
    </location>
</feature>
<evidence type="ECO:0000313" key="9">
    <source>
        <dbReference type="Proteomes" id="UP000323560"/>
    </source>
</evidence>
<feature type="transmembrane region" description="Helical" evidence="6">
    <location>
        <begin position="156"/>
        <end position="177"/>
    </location>
</feature>
<feature type="transmembrane region" description="Helical" evidence="6">
    <location>
        <begin position="43"/>
        <end position="64"/>
    </location>
</feature>
<dbReference type="InterPro" id="IPR008457">
    <property type="entry name" value="Cu-R_CopD_dom"/>
</dbReference>
<dbReference type="PANTHER" id="PTHR34820:SF4">
    <property type="entry name" value="INNER MEMBRANE PROTEIN YEBZ"/>
    <property type="match status" value="1"/>
</dbReference>
<accession>A0AAP9JGI2</accession>
<keyword evidence="3 6" id="KW-0812">Transmembrane</keyword>
<dbReference type="InterPro" id="IPR047689">
    <property type="entry name" value="CopD"/>
</dbReference>
<name>A0AAP9JGI2_GLUTH</name>
<dbReference type="Pfam" id="PF05425">
    <property type="entry name" value="CopD"/>
    <property type="match status" value="1"/>
</dbReference>
<organism evidence="8 9">
    <name type="scientific">Gluconobacter thailandicus</name>
    <dbReference type="NCBI Taxonomy" id="257438"/>
    <lineage>
        <taxon>Bacteria</taxon>
        <taxon>Pseudomonadati</taxon>
        <taxon>Pseudomonadota</taxon>
        <taxon>Alphaproteobacteria</taxon>
        <taxon>Acetobacterales</taxon>
        <taxon>Acetobacteraceae</taxon>
        <taxon>Gluconobacter</taxon>
    </lineage>
</organism>
<keyword evidence="4 6" id="KW-1133">Transmembrane helix</keyword>
<gene>
    <name evidence="8" type="primary">copD</name>
    <name evidence="8" type="ORF">FXF46_02465</name>
</gene>
<proteinExistence type="predicted"/>
<dbReference type="GO" id="GO:0006825">
    <property type="term" value="P:copper ion transport"/>
    <property type="evidence" value="ECO:0007669"/>
    <property type="project" value="InterPro"/>
</dbReference>
<dbReference type="GO" id="GO:0005886">
    <property type="term" value="C:plasma membrane"/>
    <property type="evidence" value="ECO:0007669"/>
    <property type="project" value="UniProtKB-SubCell"/>
</dbReference>
<dbReference type="EMBL" id="CP043043">
    <property type="protein sequence ID" value="QEH95252.1"/>
    <property type="molecule type" value="Genomic_DNA"/>
</dbReference>
<feature type="domain" description="Copper resistance protein D" evidence="7">
    <location>
        <begin position="193"/>
        <end position="300"/>
    </location>
</feature>
<dbReference type="KEGG" id="gti:FXF46_02465"/>
<evidence type="ECO:0000256" key="1">
    <source>
        <dbReference type="ARBA" id="ARBA00004651"/>
    </source>
</evidence>
<evidence type="ECO:0000256" key="4">
    <source>
        <dbReference type="ARBA" id="ARBA00022989"/>
    </source>
</evidence>
<evidence type="ECO:0000259" key="7">
    <source>
        <dbReference type="Pfam" id="PF05425"/>
    </source>
</evidence>